<dbReference type="WBParaSite" id="Pan_g19456.t1">
    <property type="protein sequence ID" value="Pan_g19456.t1"/>
    <property type="gene ID" value="Pan_g19456"/>
</dbReference>
<sequence length="93" mass="10486">MSALEHSSVFIYGVWLKSPSPQRHHEGGVYRLHRRESVLHVAGILFHHRPSIARSPQALVPSNVDVSTPTHYGIERSSPIPMKCFSYLLCLLV</sequence>
<dbReference type="AlphaFoldDB" id="A0A7E4VF47"/>
<evidence type="ECO:0000313" key="2">
    <source>
        <dbReference type="WBParaSite" id="Pan_g19456.t1"/>
    </source>
</evidence>
<proteinExistence type="predicted"/>
<protein>
    <submittedName>
        <fullName evidence="2">Uncharacterized protein</fullName>
    </submittedName>
</protein>
<keyword evidence="1" id="KW-1185">Reference proteome</keyword>
<dbReference type="Proteomes" id="UP000492821">
    <property type="component" value="Unassembled WGS sequence"/>
</dbReference>
<reference evidence="1" key="1">
    <citation type="journal article" date="2013" name="Genetics">
        <title>The draft genome and transcriptome of Panagrellus redivivus are shaped by the harsh demands of a free-living lifestyle.</title>
        <authorList>
            <person name="Srinivasan J."/>
            <person name="Dillman A.R."/>
            <person name="Macchietto M.G."/>
            <person name="Heikkinen L."/>
            <person name="Lakso M."/>
            <person name="Fracchia K.M."/>
            <person name="Antoshechkin I."/>
            <person name="Mortazavi A."/>
            <person name="Wong G."/>
            <person name="Sternberg P.W."/>
        </authorList>
    </citation>
    <scope>NUCLEOTIDE SEQUENCE [LARGE SCALE GENOMIC DNA]</scope>
    <source>
        <strain evidence="1">MT8872</strain>
    </source>
</reference>
<name>A0A7E4VF47_PANRE</name>
<evidence type="ECO:0000313" key="1">
    <source>
        <dbReference type="Proteomes" id="UP000492821"/>
    </source>
</evidence>
<reference evidence="2" key="2">
    <citation type="submission" date="2020-10" db="UniProtKB">
        <authorList>
            <consortium name="WormBaseParasite"/>
        </authorList>
    </citation>
    <scope>IDENTIFICATION</scope>
</reference>
<accession>A0A7E4VF47</accession>
<organism evidence="1 2">
    <name type="scientific">Panagrellus redivivus</name>
    <name type="common">Microworm</name>
    <dbReference type="NCBI Taxonomy" id="6233"/>
    <lineage>
        <taxon>Eukaryota</taxon>
        <taxon>Metazoa</taxon>
        <taxon>Ecdysozoa</taxon>
        <taxon>Nematoda</taxon>
        <taxon>Chromadorea</taxon>
        <taxon>Rhabditida</taxon>
        <taxon>Tylenchina</taxon>
        <taxon>Panagrolaimomorpha</taxon>
        <taxon>Panagrolaimoidea</taxon>
        <taxon>Panagrolaimidae</taxon>
        <taxon>Panagrellus</taxon>
    </lineage>
</organism>